<accession>A0ABU6XA67</accession>
<protein>
    <recommendedName>
        <fullName evidence="3">DUF674 family protein</fullName>
    </recommendedName>
</protein>
<keyword evidence="2" id="KW-1185">Reference proteome</keyword>
<dbReference type="Proteomes" id="UP001341840">
    <property type="component" value="Unassembled WGS sequence"/>
</dbReference>
<dbReference type="EMBL" id="JASCZI010211562">
    <property type="protein sequence ID" value="MED6194444.1"/>
    <property type="molecule type" value="Genomic_DNA"/>
</dbReference>
<dbReference type="Pfam" id="PF05056">
    <property type="entry name" value="DUF674"/>
    <property type="match status" value="2"/>
</dbReference>
<gene>
    <name evidence="1" type="ORF">PIB30_028603</name>
</gene>
<evidence type="ECO:0000313" key="1">
    <source>
        <dbReference type="EMBL" id="MED6194444.1"/>
    </source>
</evidence>
<evidence type="ECO:0008006" key="3">
    <source>
        <dbReference type="Google" id="ProtNLM"/>
    </source>
</evidence>
<sequence>MGVQLKLMVNKEKNKVVFAEAGKDFVDVLFSFLTLPLGTLARLAAKEEKDLQPVKFGSISSLYSSVANLDEREYLTKKTCKEMLLQPRNSMEAYLKKMKLNIDDTNPTTYYLCKNFKSSSHHKKPFAPPCSADASDGFVKSGVVYLISDQLKVAPTSWDAMCDLVRSCNTPALEQVTVKITENQVLELLKCSLVSKTPLTDVFLLKKPSFERFEQPTPVLNRVSEGSSSKQIEVKLLRRKSDGKIVSVQGKKDFADLLHSFLTFPLGAVIKLLDVNSCMRSIDALYNSIVGLSEDYLPSKEVKDKLLSPLLAPQFKLSNQIIPIDESHVPTYYLLREPDGSYLSTRKSFTGRTLEFHVVDPIDNIGTGKGFAKGPTLYMATDVLDHHNVILEAKRSCNITMERKKYYKDSKDNSSHYLAANSATAQSEAAGFSDNIATARIIQISNWKDKIINRRWKPI</sequence>
<dbReference type="InterPro" id="IPR007750">
    <property type="entry name" value="DUF674"/>
</dbReference>
<evidence type="ECO:0000313" key="2">
    <source>
        <dbReference type="Proteomes" id="UP001341840"/>
    </source>
</evidence>
<reference evidence="1 2" key="1">
    <citation type="journal article" date="2023" name="Plants (Basel)">
        <title>Bridging the Gap: Combining Genomics and Transcriptomics Approaches to Understand Stylosanthes scabra, an Orphan Legume from the Brazilian Caatinga.</title>
        <authorList>
            <person name="Ferreira-Neto J.R.C."/>
            <person name="da Silva M.D."/>
            <person name="Binneck E."/>
            <person name="de Melo N.F."/>
            <person name="da Silva R.H."/>
            <person name="de Melo A.L.T.M."/>
            <person name="Pandolfi V."/>
            <person name="Bustamante F.O."/>
            <person name="Brasileiro-Vidal A.C."/>
            <person name="Benko-Iseppon A.M."/>
        </authorList>
    </citation>
    <scope>NUCLEOTIDE SEQUENCE [LARGE SCALE GENOMIC DNA]</scope>
    <source>
        <tissue evidence="1">Leaves</tissue>
    </source>
</reference>
<proteinExistence type="predicted"/>
<comment type="caution">
    <text evidence="1">The sequence shown here is derived from an EMBL/GenBank/DDBJ whole genome shotgun (WGS) entry which is preliminary data.</text>
</comment>
<organism evidence="1 2">
    <name type="scientific">Stylosanthes scabra</name>
    <dbReference type="NCBI Taxonomy" id="79078"/>
    <lineage>
        <taxon>Eukaryota</taxon>
        <taxon>Viridiplantae</taxon>
        <taxon>Streptophyta</taxon>
        <taxon>Embryophyta</taxon>
        <taxon>Tracheophyta</taxon>
        <taxon>Spermatophyta</taxon>
        <taxon>Magnoliopsida</taxon>
        <taxon>eudicotyledons</taxon>
        <taxon>Gunneridae</taxon>
        <taxon>Pentapetalae</taxon>
        <taxon>rosids</taxon>
        <taxon>fabids</taxon>
        <taxon>Fabales</taxon>
        <taxon>Fabaceae</taxon>
        <taxon>Papilionoideae</taxon>
        <taxon>50 kb inversion clade</taxon>
        <taxon>dalbergioids sensu lato</taxon>
        <taxon>Dalbergieae</taxon>
        <taxon>Pterocarpus clade</taxon>
        <taxon>Stylosanthes</taxon>
    </lineage>
</organism>
<dbReference type="PANTHER" id="PTHR33103">
    <property type="entry name" value="OS01G0153900 PROTEIN"/>
    <property type="match status" value="1"/>
</dbReference>
<dbReference type="PANTHER" id="PTHR33103:SF27">
    <property type="entry name" value="OS04G0594700 PROTEIN"/>
    <property type="match status" value="1"/>
</dbReference>
<name>A0ABU6XA67_9FABA</name>